<dbReference type="InterPro" id="IPR009057">
    <property type="entry name" value="Homeodomain-like_sf"/>
</dbReference>
<dbReference type="InterPro" id="IPR018062">
    <property type="entry name" value="HTH_AraC-typ_CS"/>
</dbReference>
<evidence type="ECO:0000256" key="2">
    <source>
        <dbReference type="ARBA" id="ARBA00023125"/>
    </source>
</evidence>
<dbReference type="PROSITE" id="PS00041">
    <property type="entry name" value="HTH_ARAC_FAMILY_1"/>
    <property type="match status" value="1"/>
</dbReference>
<keyword evidence="7" id="KW-1185">Reference proteome</keyword>
<dbReference type="PANTHER" id="PTHR46796:SF6">
    <property type="entry name" value="ARAC SUBFAMILY"/>
    <property type="match status" value="1"/>
</dbReference>
<dbReference type="GO" id="GO:0043565">
    <property type="term" value="F:sequence-specific DNA binding"/>
    <property type="evidence" value="ECO:0007669"/>
    <property type="project" value="InterPro"/>
</dbReference>
<dbReference type="InterPro" id="IPR020449">
    <property type="entry name" value="Tscrpt_reg_AraC-type_HTH"/>
</dbReference>
<evidence type="ECO:0000313" key="7">
    <source>
        <dbReference type="Proteomes" id="UP001149009"/>
    </source>
</evidence>
<name>A0A9X2X983_9HYPH</name>
<keyword evidence="4" id="KW-0804">Transcription</keyword>
<dbReference type="GO" id="GO:0003700">
    <property type="term" value="F:DNA-binding transcription factor activity"/>
    <property type="evidence" value="ECO:0007669"/>
    <property type="project" value="InterPro"/>
</dbReference>
<dbReference type="Pfam" id="PF02311">
    <property type="entry name" value="AraC_binding"/>
    <property type="match status" value="1"/>
</dbReference>
<evidence type="ECO:0000313" key="6">
    <source>
        <dbReference type="EMBL" id="MCT8990419.1"/>
    </source>
</evidence>
<dbReference type="SUPFAM" id="SSF46689">
    <property type="entry name" value="Homeodomain-like"/>
    <property type="match status" value="2"/>
</dbReference>
<gene>
    <name evidence="6" type="ORF">NYR54_08960</name>
</gene>
<reference evidence="6" key="1">
    <citation type="submission" date="2022-08" db="EMBL/GenBank/DDBJ databases">
        <title>Chelativorans sichuanense sp. nov., a paraffin oil-degrading bacterium isolated from a mixture of oil-based drill cuttings and paddy soil.</title>
        <authorList>
            <person name="Yu J."/>
            <person name="Liu H."/>
            <person name="Chen Q."/>
        </authorList>
    </citation>
    <scope>NUCLEOTIDE SEQUENCE</scope>
    <source>
        <strain evidence="6">SCAU 2101</strain>
    </source>
</reference>
<dbReference type="InterPro" id="IPR037923">
    <property type="entry name" value="HTH-like"/>
</dbReference>
<dbReference type="InterPro" id="IPR050204">
    <property type="entry name" value="AraC_XylS_family_regulators"/>
</dbReference>
<dbReference type="AlphaFoldDB" id="A0A9X2X983"/>
<protein>
    <submittedName>
        <fullName evidence="6">AraC family transcriptional regulator</fullName>
    </submittedName>
</protein>
<accession>A0A9X2X983</accession>
<dbReference type="EMBL" id="JAODNV010000009">
    <property type="protein sequence ID" value="MCT8990419.1"/>
    <property type="molecule type" value="Genomic_DNA"/>
</dbReference>
<dbReference type="InterPro" id="IPR003313">
    <property type="entry name" value="AraC-bd"/>
</dbReference>
<dbReference type="SUPFAM" id="SSF51215">
    <property type="entry name" value="Regulatory protein AraC"/>
    <property type="match status" value="1"/>
</dbReference>
<comment type="caution">
    <text evidence="6">The sequence shown here is derived from an EMBL/GenBank/DDBJ whole genome shotgun (WGS) entry which is preliminary data.</text>
</comment>
<evidence type="ECO:0000256" key="1">
    <source>
        <dbReference type="ARBA" id="ARBA00023015"/>
    </source>
</evidence>
<dbReference type="Gene3D" id="1.10.10.60">
    <property type="entry name" value="Homeodomain-like"/>
    <property type="match status" value="2"/>
</dbReference>
<feature type="domain" description="HTH araC/xylS-type" evidence="5">
    <location>
        <begin position="184"/>
        <end position="282"/>
    </location>
</feature>
<keyword evidence="1" id="KW-0805">Transcription regulation</keyword>
<evidence type="ECO:0000256" key="4">
    <source>
        <dbReference type="ARBA" id="ARBA00023163"/>
    </source>
</evidence>
<evidence type="ECO:0000256" key="3">
    <source>
        <dbReference type="ARBA" id="ARBA00023159"/>
    </source>
</evidence>
<dbReference type="InterPro" id="IPR018060">
    <property type="entry name" value="HTH_AraC"/>
</dbReference>
<dbReference type="Pfam" id="PF12833">
    <property type="entry name" value="HTH_18"/>
    <property type="match status" value="1"/>
</dbReference>
<dbReference type="PROSITE" id="PS01124">
    <property type="entry name" value="HTH_ARAC_FAMILY_2"/>
    <property type="match status" value="1"/>
</dbReference>
<dbReference type="RefSeq" id="WP_261515293.1">
    <property type="nucleotide sequence ID" value="NZ_JAODNV010000009.1"/>
</dbReference>
<organism evidence="6 7">
    <name type="scientific">Chelativorans petroleitrophicus</name>
    <dbReference type="NCBI Taxonomy" id="2975484"/>
    <lineage>
        <taxon>Bacteria</taxon>
        <taxon>Pseudomonadati</taxon>
        <taxon>Pseudomonadota</taxon>
        <taxon>Alphaproteobacteria</taxon>
        <taxon>Hyphomicrobiales</taxon>
        <taxon>Phyllobacteriaceae</taxon>
        <taxon>Chelativorans</taxon>
    </lineage>
</organism>
<dbReference type="Proteomes" id="UP001149009">
    <property type="component" value="Unassembled WGS sequence"/>
</dbReference>
<dbReference type="PRINTS" id="PR00032">
    <property type="entry name" value="HTHARAC"/>
</dbReference>
<keyword evidence="3" id="KW-0010">Activator</keyword>
<evidence type="ECO:0000259" key="5">
    <source>
        <dbReference type="PROSITE" id="PS01124"/>
    </source>
</evidence>
<dbReference type="SMART" id="SM00342">
    <property type="entry name" value="HTH_ARAC"/>
    <property type="match status" value="1"/>
</dbReference>
<proteinExistence type="predicted"/>
<sequence length="315" mass="33877">MLSALIGHGHAMRRITPPKGGVGLHCMAGGAGFELRVNEIYSWDGLRRGPTPFVLIQHTIAGEGRLDYAGAQHCLRPGETMLLTFPHANRYWLERGGRWEYFWIILTGREALRLAGAIIEERGPVLRPSTEGVDRLAGACLALLSGSADRPGAISCAAYAALAALYDDTFATQKDADDLPSPVRRAVAFVDENLARPIDVGAIARAAGFSRAHFVRLFAAAMDEPPSAYLLRRRMDRAERMLLATDAPVEAIARVCGFADANYFSKVFRRAHGVSPTVYRSSGRKGLAFVAHDGVADAGTSTSGEAVSAGQADIR</sequence>
<dbReference type="PANTHER" id="PTHR46796">
    <property type="entry name" value="HTH-TYPE TRANSCRIPTIONAL ACTIVATOR RHAS-RELATED"/>
    <property type="match status" value="1"/>
</dbReference>
<keyword evidence="2" id="KW-0238">DNA-binding</keyword>